<protein>
    <submittedName>
        <fullName evidence="1">Uncharacterized protein</fullName>
    </submittedName>
</protein>
<sequence>MIGHPSNKADYRANHPYCEVCGNLYAVAIHHHLPQKRLLIEHHSNYTTLCHNYMANGCNAHAMVESSKKQFEREISPHSQSKFYGWEPIDIWDYLHELKEGWTIERIEQDE</sequence>
<dbReference type="EMBL" id="KR029578">
    <property type="protein sequence ID" value="AKH46045.1"/>
    <property type="molecule type" value="Genomic_DNA"/>
</dbReference>
<organism evidence="1">
    <name type="scientific">uncultured marine virus</name>
    <dbReference type="NCBI Taxonomy" id="186617"/>
    <lineage>
        <taxon>Viruses</taxon>
        <taxon>environmental samples</taxon>
    </lineage>
</organism>
<accession>A0A0F7L2G6</accession>
<name>A0A0F7L2G6_9VIRU</name>
<proteinExistence type="predicted"/>
<reference evidence="1" key="2">
    <citation type="submission" date="2015-03" db="EMBL/GenBank/DDBJ databases">
        <authorList>
            <person name="Chow C.-E.T."/>
            <person name="Winget D.M."/>
            <person name="White R.A.III."/>
            <person name="Hallam S.J."/>
            <person name="Suttle C.A."/>
        </authorList>
    </citation>
    <scope>NUCLEOTIDE SEQUENCE</scope>
    <source>
        <strain evidence="1">Anoxic3_3</strain>
    </source>
</reference>
<reference evidence="1" key="1">
    <citation type="journal article" date="2015" name="Front. Microbiol.">
        <title>Combining genomic sequencing methods to explore viral diversity and reveal potential virus-host interactions.</title>
        <authorList>
            <person name="Chow C.E."/>
            <person name="Winget D.M."/>
            <person name="White R.A.III."/>
            <person name="Hallam S.J."/>
            <person name="Suttle C.A."/>
        </authorList>
    </citation>
    <scope>NUCLEOTIDE SEQUENCE</scope>
    <source>
        <strain evidence="1">Anoxic3_3</strain>
    </source>
</reference>
<evidence type="ECO:0000313" key="1">
    <source>
        <dbReference type="EMBL" id="AKH46045.1"/>
    </source>
</evidence>